<protein>
    <recommendedName>
        <fullName evidence="3">Twin-arginine translocation signal domain-containing protein</fullName>
    </recommendedName>
</protein>
<dbReference type="AlphaFoldDB" id="A0A518DXS6"/>
<dbReference type="NCBIfam" id="TIGR01409">
    <property type="entry name" value="TAT_signal_seq"/>
    <property type="match status" value="1"/>
</dbReference>
<proteinExistence type="predicted"/>
<dbReference type="Proteomes" id="UP000317648">
    <property type="component" value="Chromosome"/>
</dbReference>
<dbReference type="EMBL" id="CP036433">
    <property type="protein sequence ID" value="QDU96644.1"/>
    <property type="molecule type" value="Genomic_DNA"/>
</dbReference>
<evidence type="ECO:0000313" key="1">
    <source>
        <dbReference type="EMBL" id="QDU96644.1"/>
    </source>
</evidence>
<gene>
    <name evidence="1" type="ORF">Pla8534_44650</name>
</gene>
<sequence length="509" mass="56010">MNQANRRNFLKTAAMGGTLAGLGDLAFLSRLSPVSAAETQLPAPTVQLEAGLEPVVRLIEETPRDQLLEQVGARIRNGDWSYRDVLGGLLLAGVRNVEPRPSVGFKFHSVLVVNSAHLAAQSSPASQRWLPIFWSLDYFKEAAAKDVAERGDWRMAPIDDGALPRPSQAHQAFTAAMDDWNDGAADVAIASLARSAGVNEIYEMFFRYGARDFRSIGHKAIYVANSYRTLQCLGWKNAEPVLRSLAYALLMHEDSNPRTRDDEADRPYRRNLELAQKIQGGWRDGKLDDAATSEMLQTLRTGSNDEACDLVVEQLNRGVSPQSVWDALHVGAGELLMRQPGIVGLHAVTTTNALHFAYQTSGNDETRRLMMLQNAAFLPMFRGAMQSRGKVLDLNVQELEAAKVDGDSGKAVEQIFAEVSSDPTAAARSTLGYLQQGNSAKEYIDAARLMVFLKGNDAHDYKFSSAALEDYFKLSPNWRNLYMASSVFKLNGSGQRDNGLVQRTRNALA</sequence>
<dbReference type="KEGG" id="lcre:Pla8534_44650"/>
<dbReference type="InterPro" id="IPR019546">
    <property type="entry name" value="TAT_signal_bac_arc"/>
</dbReference>
<reference evidence="1 2" key="1">
    <citation type="submission" date="2019-02" db="EMBL/GenBank/DDBJ databases">
        <title>Deep-cultivation of Planctomycetes and their phenomic and genomic characterization uncovers novel biology.</title>
        <authorList>
            <person name="Wiegand S."/>
            <person name="Jogler M."/>
            <person name="Boedeker C."/>
            <person name="Pinto D."/>
            <person name="Vollmers J."/>
            <person name="Rivas-Marin E."/>
            <person name="Kohn T."/>
            <person name="Peeters S.H."/>
            <person name="Heuer A."/>
            <person name="Rast P."/>
            <person name="Oberbeckmann S."/>
            <person name="Bunk B."/>
            <person name="Jeske O."/>
            <person name="Meyerdierks A."/>
            <person name="Storesund J.E."/>
            <person name="Kallscheuer N."/>
            <person name="Luecker S."/>
            <person name="Lage O.M."/>
            <person name="Pohl T."/>
            <person name="Merkel B.J."/>
            <person name="Hornburger P."/>
            <person name="Mueller R.-W."/>
            <person name="Bruemmer F."/>
            <person name="Labrenz M."/>
            <person name="Spormann A.M."/>
            <person name="Op den Camp H."/>
            <person name="Overmann J."/>
            <person name="Amann R."/>
            <person name="Jetten M.S.M."/>
            <person name="Mascher T."/>
            <person name="Medema M.H."/>
            <person name="Devos D.P."/>
            <person name="Kaster A.-K."/>
            <person name="Ovreas L."/>
            <person name="Rohde M."/>
            <person name="Galperin M.Y."/>
            <person name="Jogler C."/>
        </authorList>
    </citation>
    <scope>NUCLEOTIDE SEQUENCE [LARGE SCALE GENOMIC DNA]</scope>
    <source>
        <strain evidence="1 2">Pla85_3_4</strain>
    </source>
</reference>
<evidence type="ECO:0000313" key="2">
    <source>
        <dbReference type="Proteomes" id="UP000317648"/>
    </source>
</evidence>
<evidence type="ECO:0008006" key="3">
    <source>
        <dbReference type="Google" id="ProtNLM"/>
    </source>
</evidence>
<accession>A0A518DXS6</accession>
<keyword evidence="2" id="KW-1185">Reference proteome</keyword>
<dbReference type="PROSITE" id="PS51318">
    <property type="entry name" value="TAT"/>
    <property type="match status" value="1"/>
</dbReference>
<name>A0A518DXS6_9BACT</name>
<dbReference type="InterPro" id="IPR006311">
    <property type="entry name" value="TAT_signal"/>
</dbReference>
<organism evidence="1 2">
    <name type="scientific">Lignipirellula cremea</name>
    <dbReference type="NCBI Taxonomy" id="2528010"/>
    <lineage>
        <taxon>Bacteria</taxon>
        <taxon>Pseudomonadati</taxon>
        <taxon>Planctomycetota</taxon>
        <taxon>Planctomycetia</taxon>
        <taxon>Pirellulales</taxon>
        <taxon>Pirellulaceae</taxon>
        <taxon>Lignipirellula</taxon>
    </lineage>
</organism>
<dbReference type="RefSeq" id="WP_231756368.1">
    <property type="nucleotide sequence ID" value="NZ_CP036433.1"/>
</dbReference>